<keyword evidence="2" id="KW-1185">Reference proteome</keyword>
<dbReference type="Pfam" id="PF03583">
    <property type="entry name" value="LIP"/>
    <property type="match status" value="1"/>
</dbReference>
<dbReference type="InterPro" id="IPR029058">
    <property type="entry name" value="AB_hydrolase_fold"/>
</dbReference>
<name>A0A1H9PR40_9CORY</name>
<sequence length="395" mass="42336">MIARTLLPFCYDLLRRRRGADPDDAKATWVIGGTPGTLIHARRIPALGLNTRLNHAHAWRITYVTSDAENRTITSTGVVFRSNNPWQGAGPRPTIAFAPSTQGVAPHCDPSYSSTVGLEFRGDFDFVAAYEQPVINLMVAAGSHVVVTDYPRDPEDNIQLYCDHGAASHALADAVRAAASLGVGHENLALWGFSQGGGAVGTLLEHPEYCPELQPQAAVVGAPPADLVATLKHVDGGLATVVIAYAAAGLAALSPAIRDEISSVLNDRGLALLRRAAEVCVSGGAQRVTRAPTSTWTISGRSLAELLDDLPATGAVLDQRRLGTRSPLIPVRLWGSVHDDIVPYSTVVDLADAWGVELQTRRLPRIPGRNALNHFLPYFQHATSDVRWLLSQLGR</sequence>
<dbReference type="PANTHER" id="PTHR34853:SF1">
    <property type="entry name" value="LIPASE 5"/>
    <property type="match status" value="1"/>
</dbReference>
<organism evidence="1 2">
    <name type="scientific">Corynebacterium cystitidis DSM 20524</name>
    <dbReference type="NCBI Taxonomy" id="1121357"/>
    <lineage>
        <taxon>Bacteria</taxon>
        <taxon>Bacillati</taxon>
        <taxon>Actinomycetota</taxon>
        <taxon>Actinomycetes</taxon>
        <taxon>Mycobacteriales</taxon>
        <taxon>Corynebacteriaceae</taxon>
        <taxon>Corynebacterium</taxon>
    </lineage>
</organism>
<accession>A0A1H9PR40</accession>
<dbReference type="Gene3D" id="3.40.50.1820">
    <property type="entry name" value="alpha/beta hydrolase"/>
    <property type="match status" value="1"/>
</dbReference>
<evidence type="ECO:0000313" key="1">
    <source>
        <dbReference type="EMBL" id="SER50598.1"/>
    </source>
</evidence>
<dbReference type="PIRSF" id="PIRSF029171">
    <property type="entry name" value="Esterase_LipA"/>
    <property type="match status" value="1"/>
</dbReference>
<dbReference type="GO" id="GO:0004806">
    <property type="term" value="F:triacylglycerol lipase activity"/>
    <property type="evidence" value="ECO:0007669"/>
    <property type="project" value="InterPro"/>
</dbReference>
<proteinExistence type="predicted"/>
<dbReference type="STRING" id="1121357.SAMN05661109_00430"/>
<dbReference type="PANTHER" id="PTHR34853">
    <property type="match status" value="1"/>
</dbReference>
<dbReference type="SUPFAM" id="SSF53474">
    <property type="entry name" value="alpha/beta-Hydrolases"/>
    <property type="match status" value="1"/>
</dbReference>
<dbReference type="Proteomes" id="UP000198929">
    <property type="component" value="Unassembled WGS sequence"/>
</dbReference>
<dbReference type="InterPro" id="IPR005152">
    <property type="entry name" value="Lipase_secreted"/>
</dbReference>
<protein>
    <submittedName>
        <fullName evidence="1">Secretory lipase</fullName>
    </submittedName>
</protein>
<evidence type="ECO:0000313" key="2">
    <source>
        <dbReference type="Proteomes" id="UP000198929"/>
    </source>
</evidence>
<dbReference type="AlphaFoldDB" id="A0A1H9PR40"/>
<dbReference type="GO" id="GO:0016042">
    <property type="term" value="P:lipid catabolic process"/>
    <property type="evidence" value="ECO:0007669"/>
    <property type="project" value="InterPro"/>
</dbReference>
<dbReference type="EMBL" id="FOGQ01000001">
    <property type="protein sequence ID" value="SER50598.1"/>
    <property type="molecule type" value="Genomic_DNA"/>
</dbReference>
<gene>
    <name evidence="1" type="ORF">SAMN05661109_00430</name>
</gene>
<dbReference type="Gene3D" id="1.10.260.130">
    <property type="match status" value="1"/>
</dbReference>
<reference evidence="2" key="1">
    <citation type="submission" date="2016-10" db="EMBL/GenBank/DDBJ databases">
        <authorList>
            <person name="Varghese N."/>
            <person name="Submissions S."/>
        </authorList>
    </citation>
    <scope>NUCLEOTIDE SEQUENCE [LARGE SCALE GENOMIC DNA]</scope>
    <source>
        <strain evidence="2">DSM 20524</strain>
    </source>
</reference>